<proteinExistence type="predicted"/>
<gene>
    <name evidence="1" type="ORF">SASPL_124797</name>
</gene>
<reference evidence="1" key="2">
    <citation type="submission" date="2020-08" db="EMBL/GenBank/DDBJ databases">
        <title>Plant Genome Project.</title>
        <authorList>
            <person name="Zhang R.-G."/>
        </authorList>
    </citation>
    <scope>NUCLEOTIDE SEQUENCE</scope>
    <source>
        <strain evidence="1">Huo1</strain>
        <tissue evidence="1">Leaf</tissue>
    </source>
</reference>
<organism evidence="1">
    <name type="scientific">Salvia splendens</name>
    <name type="common">Scarlet sage</name>
    <dbReference type="NCBI Taxonomy" id="180675"/>
    <lineage>
        <taxon>Eukaryota</taxon>
        <taxon>Viridiplantae</taxon>
        <taxon>Streptophyta</taxon>
        <taxon>Embryophyta</taxon>
        <taxon>Tracheophyta</taxon>
        <taxon>Spermatophyta</taxon>
        <taxon>Magnoliopsida</taxon>
        <taxon>eudicotyledons</taxon>
        <taxon>Gunneridae</taxon>
        <taxon>Pentapetalae</taxon>
        <taxon>asterids</taxon>
        <taxon>lamiids</taxon>
        <taxon>Lamiales</taxon>
        <taxon>Lamiaceae</taxon>
        <taxon>Nepetoideae</taxon>
        <taxon>Mentheae</taxon>
        <taxon>Salviinae</taxon>
        <taxon>Salvia</taxon>
        <taxon>Salvia subgen. Calosphace</taxon>
        <taxon>core Calosphace</taxon>
    </lineage>
</organism>
<dbReference type="Proteomes" id="UP000298416">
    <property type="component" value="Unassembled WGS sequence"/>
</dbReference>
<evidence type="ECO:0000313" key="1">
    <source>
        <dbReference type="EMBL" id="KAG6412128.1"/>
    </source>
</evidence>
<reference evidence="1" key="1">
    <citation type="submission" date="2018-01" db="EMBL/GenBank/DDBJ databases">
        <authorList>
            <person name="Mao J.F."/>
        </authorList>
    </citation>
    <scope>NUCLEOTIDE SEQUENCE</scope>
    <source>
        <strain evidence="1">Huo1</strain>
        <tissue evidence="1">Leaf</tissue>
    </source>
</reference>
<protein>
    <submittedName>
        <fullName evidence="1">Uncharacterized protein</fullName>
    </submittedName>
</protein>
<evidence type="ECO:0000313" key="2">
    <source>
        <dbReference type="Proteomes" id="UP000298416"/>
    </source>
</evidence>
<dbReference type="PANTHER" id="PTHR33264:SF8">
    <property type="entry name" value="EXPRESSED PROTEIN"/>
    <property type="match status" value="1"/>
</dbReference>
<accession>A0A8X8XHL6</accession>
<name>A0A8X8XHL6_SALSN</name>
<sequence>MDSSMKTGLMAVFAVSGSVVFVAMQVHKHLLSKFMDKIEFEIGNSTETVAKVEPKKKVRWADDVVDSSANRRVWEKAAESNGNNDENLEALPENWQAMYREILHERHESSSTMTRQQKQIALRPSSLLVTRRQPLLEAYAPQDRLTARLAEVVGGTTAECAAVCCCCPCGLVNLLVLAVCKVPAGLCRKALGRKRRRRLMKMGLRPAAAAKCTCDEKDFEIRPVLVPAPDLFESGPESMEVIELDKEMFARFYAGGFWRSSSARM</sequence>
<dbReference type="EMBL" id="PNBA02000009">
    <property type="protein sequence ID" value="KAG6412128.1"/>
    <property type="molecule type" value="Genomic_DNA"/>
</dbReference>
<keyword evidence="2" id="KW-1185">Reference proteome</keyword>
<dbReference type="AlphaFoldDB" id="A0A8X8XHL6"/>
<comment type="caution">
    <text evidence="1">The sequence shown here is derived from an EMBL/GenBank/DDBJ whole genome shotgun (WGS) entry which is preliminary data.</text>
</comment>
<dbReference type="PANTHER" id="PTHR33264">
    <property type="entry name" value="EXPRESSED PROTEIN"/>
    <property type="match status" value="1"/>
</dbReference>